<dbReference type="PANTHER" id="PTHR46481:SF11">
    <property type="entry name" value="ZINC FINGER BED DOMAIN-CONTAINING PROTEIN RICESLEEPER 2-LIKE"/>
    <property type="match status" value="1"/>
</dbReference>
<dbReference type="AlphaFoldDB" id="A0AAV1C378"/>
<feature type="domain" description="BED-type" evidence="11">
    <location>
        <begin position="14"/>
        <end position="69"/>
    </location>
</feature>
<evidence type="ECO:0000259" key="11">
    <source>
        <dbReference type="PROSITE" id="PS50808"/>
    </source>
</evidence>
<organism evidence="12 13">
    <name type="scientific">Oldenlandia corymbosa var. corymbosa</name>
    <dbReference type="NCBI Taxonomy" id="529605"/>
    <lineage>
        <taxon>Eukaryota</taxon>
        <taxon>Viridiplantae</taxon>
        <taxon>Streptophyta</taxon>
        <taxon>Embryophyta</taxon>
        <taxon>Tracheophyta</taxon>
        <taxon>Spermatophyta</taxon>
        <taxon>Magnoliopsida</taxon>
        <taxon>eudicotyledons</taxon>
        <taxon>Gunneridae</taxon>
        <taxon>Pentapetalae</taxon>
        <taxon>asterids</taxon>
        <taxon>lamiids</taxon>
        <taxon>Gentianales</taxon>
        <taxon>Rubiaceae</taxon>
        <taxon>Rubioideae</taxon>
        <taxon>Spermacoceae</taxon>
        <taxon>Hedyotis-Oldenlandia complex</taxon>
        <taxon>Oldenlandia</taxon>
    </lineage>
</organism>
<dbReference type="GO" id="GO:0005634">
    <property type="term" value="C:nucleus"/>
    <property type="evidence" value="ECO:0007669"/>
    <property type="project" value="UniProtKB-SubCell"/>
</dbReference>
<dbReference type="Pfam" id="PF02892">
    <property type="entry name" value="zf-BED"/>
    <property type="match status" value="1"/>
</dbReference>
<evidence type="ECO:0000256" key="3">
    <source>
        <dbReference type="ARBA" id="ARBA00022723"/>
    </source>
</evidence>
<dbReference type="SUPFAM" id="SSF53098">
    <property type="entry name" value="Ribonuclease H-like"/>
    <property type="match status" value="1"/>
</dbReference>
<keyword evidence="6" id="KW-0805">Transcription regulation</keyword>
<proteinExistence type="predicted"/>
<dbReference type="EMBL" id="OX459118">
    <property type="protein sequence ID" value="CAI9089083.1"/>
    <property type="molecule type" value="Genomic_DNA"/>
</dbReference>
<dbReference type="Pfam" id="PF05699">
    <property type="entry name" value="Dimer_Tnp_hAT"/>
    <property type="match status" value="1"/>
</dbReference>
<keyword evidence="13" id="KW-1185">Reference proteome</keyword>
<dbReference type="SUPFAM" id="SSF57667">
    <property type="entry name" value="beta-beta-alpha zinc fingers"/>
    <property type="match status" value="1"/>
</dbReference>
<dbReference type="Proteomes" id="UP001161247">
    <property type="component" value="Chromosome 1"/>
</dbReference>
<evidence type="ECO:0000256" key="8">
    <source>
        <dbReference type="ARBA" id="ARBA00023163"/>
    </source>
</evidence>
<gene>
    <name evidence="12" type="ORF">OLC1_LOCUS1500</name>
</gene>
<evidence type="ECO:0000313" key="12">
    <source>
        <dbReference type="EMBL" id="CAI9089083.1"/>
    </source>
</evidence>
<keyword evidence="4 10" id="KW-0863">Zinc-finger</keyword>
<accession>A0AAV1C378</accession>
<comment type="subunit">
    <text evidence="2">Homodimer.</text>
</comment>
<evidence type="ECO:0000256" key="9">
    <source>
        <dbReference type="ARBA" id="ARBA00023242"/>
    </source>
</evidence>
<dbReference type="SMART" id="SM00614">
    <property type="entry name" value="ZnF_BED"/>
    <property type="match status" value="1"/>
</dbReference>
<evidence type="ECO:0000256" key="4">
    <source>
        <dbReference type="ARBA" id="ARBA00022771"/>
    </source>
</evidence>
<dbReference type="InterPro" id="IPR008906">
    <property type="entry name" value="HATC_C_dom"/>
</dbReference>
<dbReference type="Pfam" id="PF14372">
    <property type="entry name" value="hAT-like_RNase-H"/>
    <property type="match status" value="1"/>
</dbReference>
<keyword evidence="8" id="KW-0804">Transcription</keyword>
<dbReference type="InterPro" id="IPR025525">
    <property type="entry name" value="hAT-like_transposase_RNase-H"/>
</dbReference>
<comment type="subcellular location">
    <subcellularLocation>
        <location evidence="1">Nucleus</location>
    </subcellularLocation>
</comment>
<sequence>MEMQEEAVIVNSSRLKSLVWNDFDRVKKGDSMVAICRHCKRKLCGSSTSGTSHLRNHLIRCQRGSNLEVTPLLTKGKRKDGTLAVASLTFGEEQRRGEPFSTVNTKIGRVNRNEDDVNVGGISFDHKRSRLDLARMIIQHRYSLKMVEHFGFRIFVRNLQPLFDLVTLDKVEADCKEIYQLEKQKVHEELKKLPGKVSLFADTWDANGDAKYLSLTAHFIDNSWQLKRKILSLLMIDPSQTKDLLCETIMTSLRKWDIDRKLFSMTFDNHSSHDDIVRTIRDQLCEQRVLVCNGQMFDVRCAANVVKLMAQDALDTSFEITEKFRECIRYVKSSQAAQDKFNEVVQIAGVDSQKCLCLDNPLQWNSTYIMLDALMEYRSAFVLLPEHDPLYTICPSYKEWDRGSAITSFLKLFVEVSNVFVGNKFCTANIYFTEICDIHLQLIDWCQNPDDFISCLALKMKTRFDEYWKKCSLALAIAAILDPRFKMKLVEYYYPQIYGSTCQDCIQIVSNCMKALYNGHAPQSASQGQGQLGSGANGESRSRLAGFDKFVMETSQNPSVKSDLDKYLEEPLFPRNADFNILNWWKAHTPRYPTLSTMARNILGIPLSKVSMDSLFSTGDKVIDQSWSSLRPDTLQALLCTQDWICSELEGS</sequence>
<dbReference type="PANTHER" id="PTHR46481">
    <property type="entry name" value="ZINC FINGER BED DOMAIN-CONTAINING PROTEIN 4"/>
    <property type="match status" value="1"/>
</dbReference>
<dbReference type="PROSITE" id="PS50808">
    <property type="entry name" value="ZF_BED"/>
    <property type="match status" value="1"/>
</dbReference>
<protein>
    <submittedName>
        <fullName evidence="12">OLC1v1023587C1</fullName>
    </submittedName>
</protein>
<evidence type="ECO:0000256" key="7">
    <source>
        <dbReference type="ARBA" id="ARBA00023125"/>
    </source>
</evidence>
<evidence type="ECO:0000256" key="2">
    <source>
        <dbReference type="ARBA" id="ARBA00011738"/>
    </source>
</evidence>
<dbReference type="GO" id="GO:0003677">
    <property type="term" value="F:DNA binding"/>
    <property type="evidence" value="ECO:0007669"/>
    <property type="project" value="UniProtKB-KW"/>
</dbReference>
<evidence type="ECO:0000313" key="13">
    <source>
        <dbReference type="Proteomes" id="UP001161247"/>
    </source>
</evidence>
<keyword evidence="3" id="KW-0479">Metal-binding</keyword>
<keyword evidence="5" id="KW-0862">Zinc</keyword>
<dbReference type="InterPro" id="IPR003656">
    <property type="entry name" value="Znf_BED"/>
</dbReference>
<dbReference type="GO" id="GO:0008270">
    <property type="term" value="F:zinc ion binding"/>
    <property type="evidence" value="ECO:0007669"/>
    <property type="project" value="UniProtKB-KW"/>
</dbReference>
<keyword evidence="9" id="KW-0539">Nucleus</keyword>
<dbReference type="InterPro" id="IPR012337">
    <property type="entry name" value="RNaseH-like_sf"/>
</dbReference>
<reference evidence="12" key="1">
    <citation type="submission" date="2023-03" db="EMBL/GenBank/DDBJ databases">
        <authorList>
            <person name="Julca I."/>
        </authorList>
    </citation>
    <scope>NUCLEOTIDE SEQUENCE</scope>
</reference>
<evidence type="ECO:0000256" key="5">
    <source>
        <dbReference type="ARBA" id="ARBA00022833"/>
    </source>
</evidence>
<dbReference type="GO" id="GO:0046983">
    <property type="term" value="F:protein dimerization activity"/>
    <property type="evidence" value="ECO:0007669"/>
    <property type="project" value="InterPro"/>
</dbReference>
<keyword evidence="7" id="KW-0238">DNA-binding</keyword>
<evidence type="ECO:0000256" key="6">
    <source>
        <dbReference type="ARBA" id="ARBA00023015"/>
    </source>
</evidence>
<evidence type="ECO:0000256" key="10">
    <source>
        <dbReference type="PROSITE-ProRule" id="PRU00027"/>
    </source>
</evidence>
<dbReference type="InterPro" id="IPR036236">
    <property type="entry name" value="Znf_C2H2_sf"/>
</dbReference>
<name>A0AAV1C378_OLDCO</name>
<evidence type="ECO:0000256" key="1">
    <source>
        <dbReference type="ARBA" id="ARBA00004123"/>
    </source>
</evidence>
<dbReference type="InterPro" id="IPR052035">
    <property type="entry name" value="ZnF_BED_domain_contain"/>
</dbReference>